<comment type="caution">
    <text evidence="1">The sequence shown here is derived from an EMBL/GenBank/DDBJ whole genome shotgun (WGS) entry which is preliminary data.</text>
</comment>
<sequence>MTSPESAPRFRVIGIAIDERPVGLRIPFRYGAVTLRAAVEARVTARIRMPDGREAEGAAAELMAPKWFDKSPALTDAENVAQLRRALALTRARYLGTGEDMTAFGLHAAHDAAQRAEAAREGLNGLVAGFGMALIDKAVIGALCAAVNRPFAAVVRANLIGLGPETAPDLSAGAIARVLAGLAPAPRLLARHTVGQIDPLTAAELAPSARLNDGLPETLEEAIAAWGLKAFKLKLSGRPEADLERLRAIAAVIDRIEGLTVTLDGNEQFADGPAFAAFWQRAAEDPALARLRAAIAFVEQPVARAAALSAPLGPDLSGLAVEIDESDDCPDAFPGARAMGYRGVSAKSCKGVYRALLNRVRVAAWNADAGRAAFFMSAEDLSSPPGLAVEQDLALASVLGLGHTERNGHFYGDGRTGLDPEAIAAIRARQPGLYRADERRLTLRIEGGEIDTAGLHAGPGYGARAAPARAG</sequence>
<dbReference type="RefSeq" id="WP_285674267.1">
    <property type="nucleotide sequence ID" value="NZ_BSYI01000049.1"/>
</dbReference>
<dbReference type="InterPro" id="IPR036849">
    <property type="entry name" value="Enolase-like_C_sf"/>
</dbReference>
<evidence type="ECO:0000313" key="1">
    <source>
        <dbReference type="EMBL" id="GMG85045.1"/>
    </source>
</evidence>
<evidence type="ECO:0000313" key="2">
    <source>
        <dbReference type="Proteomes" id="UP001239909"/>
    </source>
</evidence>
<proteinExistence type="predicted"/>
<name>A0ABQ6LSJ4_9RHOB</name>
<dbReference type="Proteomes" id="UP001239909">
    <property type="component" value="Unassembled WGS sequence"/>
</dbReference>
<dbReference type="EMBL" id="BSYI01000049">
    <property type="protein sequence ID" value="GMG85045.1"/>
    <property type="molecule type" value="Genomic_DNA"/>
</dbReference>
<gene>
    <name evidence="1" type="ORF">LNKW23_42610</name>
</gene>
<keyword evidence="2" id="KW-1185">Reference proteome</keyword>
<reference evidence="1 2" key="1">
    <citation type="submission" date="2023-04" db="EMBL/GenBank/DDBJ databases">
        <title>Marinoamorphus aggregata gen. nov., sp. Nov., isolate from tissue of brittle star Ophioplocus japonicus.</title>
        <authorList>
            <person name="Kawano K."/>
            <person name="Sawayama S."/>
            <person name="Nakagawa S."/>
        </authorList>
    </citation>
    <scope>NUCLEOTIDE SEQUENCE [LARGE SCALE GENOMIC DNA]</scope>
    <source>
        <strain evidence="1 2">NKW23</strain>
    </source>
</reference>
<dbReference type="SUPFAM" id="SSF51604">
    <property type="entry name" value="Enolase C-terminal domain-like"/>
    <property type="match status" value="1"/>
</dbReference>
<organism evidence="1 2">
    <name type="scientific">Paralimibaculum aggregatum</name>
    <dbReference type="NCBI Taxonomy" id="3036245"/>
    <lineage>
        <taxon>Bacteria</taxon>
        <taxon>Pseudomonadati</taxon>
        <taxon>Pseudomonadota</taxon>
        <taxon>Alphaproteobacteria</taxon>
        <taxon>Rhodobacterales</taxon>
        <taxon>Paracoccaceae</taxon>
        <taxon>Paralimibaculum</taxon>
    </lineage>
</organism>
<protein>
    <submittedName>
        <fullName evidence="1">Mandelate racemase</fullName>
    </submittedName>
</protein>
<dbReference type="Gene3D" id="3.20.20.120">
    <property type="entry name" value="Enolase-like C-terminal domain"/>
    <property type="match status" value="1"/>
</dbReference>
<accession>A0ABQ6LSJ4</accession>